<dbReference type="NCBIfam" id="TIGR00842">
    <property type="entry name" value="bcct"/>
    <property type="match status" value="1"/>
</dbReference>
<evidence type="ECO:0000256" key="1">
    <source>
        <dbReference type="ARBA" id="ARBA00004651"/>
    </source>
</evidence>
<evidence type="ECO:0000256" key="8">
    <source>
        <dbReference type="SAM" id="Phobius"/>
    </source>
</evidence>
<organism evidence="9 10">
    <name type="scientific">Parendozoicomonas callyspongiae</name>
    <dbReference type="NCBI Taxonomy" id="2942213"/>
    <lineage>
        <taxon>Bacteria</taxon>
        <taxon>Pseudomonadati</taxon>
        <taxon>Pseudomonadota</taxon>
        <taxon>Gammaproteobacteria</taxon>
        <taxon>Oceanospirillales</taxon>
        <taxon>Endozoicomonadaceae</taxon>
        <taxon>Parendozoicomonas</taxon>
    </lineage>
</organism>
<proteinExistence type="inferred from homology"/>
<sequence length="503" mass="54075">MHHNTEGDKTVFVTGLALVLAIVILGMMFPEALGTIGGKAMSFLTGGFGWLYNASAFAFVIFCLGVGMSRFGNIKLGEGDPEFSTATWFAMLFSAGMGIGLVFWGVAEPLNHWLNPISTIEAGSVEAAEFAMRKSFLHWGLQPWAIYSVLGLPLAYLMYNRKEDGLISNLLLPFMGKEGPRSGWGKLINVLALFATAAGIATSLGMGAQQINSGLSFVFGIPDTGMVKIVMVSIITVLVILCTVTGMQKGIKYMSNLNLAIAAAILGLAFVFGPTAEIMNTFTSSVGNYMQNWLSDSLAIGNDPWYGSWTVFYMAWWIAWSPFCAPFIAKVSKGRTIREFVLGVLIAPSLGSFVWFAIFGTMSLNVGVEAAAQAIQSTSTALFVIMENYPMGGLISVLIIFVLFTFFITSANGATYVLGTLSSNGNPEPSTKMKIIWAVLQSALALVLMLGSANGLSLLQTISIVAAFPFVFVLILSMFSLMRFLHEDYPAEAKELPSAEQAG</sequence>
<evidence type="ECO:0000256" key="6">
    <source>
        <dbReference type="ARBA" id="ARBA00022989"/>
    </source>
</evidence>
<evidence type="ECO:0000256" key="5">
    <source>
        <dbReference type="ARBA" id="ARBA00022692"/>
    </source>
</evidence>
<dbReference type="PANTHER" id="PTHR30047">
    <property type="entry name" value="HIGH-AFFINITY CHOLINE TRANSPORT PROTEIN-RELATED"/>
    <property type="match status" value="1"/>
</dbReference>
<feature type="transmembrane region" description="Helical" evidence="8">
    <location>
        <begin position="462"/>
        <end position="485"/>
    </location>
</feature>
<dbReference type="Pfam" id="PF02028">
    <property type="entry name" value="BCCT"/>
    <property type="match status" value="1"/>
</dbReference>
<dbReference type="PANTHER" id="PTHR30047:SF7">
    <property type="entry name" value="HIGH-AFFINITY CHOLINE TRANSPORT PROTEIN"/>
    <property type="match status" value="1"/>
</dbReference>
<keyword evidence="4" id="KW-1003">Cell membrane</keyword>
<dbReference type="RefSeq" id="WP_249700768.1">
    <property type="nucleotide sequence ID" value="NZ_JAMFLX010000022.1"/>
</dbReference>
<keyword evidence="5 8" id="KW-0812">Transmembrane</keyword>
<feature type="transmembrane region" description="Helical" evidence="8">
    <location>
        <begin position="393"/>
        <end position="414"/>
    </location>
</feature>
<reference evidence="9 10" key="1">
    <citation type="submission" date="2022-05" db="EMBL/GenBank/DDBJ databases">
        <authorList>
            <person name="Park J.-S."/>
        </authorList>
    </citation>
    <scope>NUCLEOTIDE SEQUENCE [LARGE SCALE GENOMIC DNA]</scope>
    <source>
        <strain evidence="9 10">2012CJ34-2</strain>
    </source>
</reference>
<dbReference type="InterPro" id="IPR000060">
    <property type="entry name" value="BCCT_transptr"/>
</dbReference>
<feature type="transmembrane region" description="Helical" evidence="8">
    <location>
        <begin position="187"/>
        <end position="206"/>
    </location>
</feature>
<comment type="subcellular location">
    <subcellularLocation>
        <location evidence="1">Cell membrane</location>
        <topology evidence="1">Multi-pass membrane protein</topology>
    </subcellularLocation>
</comment>
<accession>A0ABT0PIU4</accession>
<comment type="caution">
    <text evidence="9">The sequence shown here is derived from an EMBL/GenBank/DDBJ whole genome shotgun (WGS) entry which is preliminary data.</text>
</comment>
<dbReference type="EMBL" id="JAMFLX010000022">
    <property type="protein sequence ID" value="MCL6271274.1"/>
    <property type="molecule type" value="Genomic_DNA"/>
</dbReference>
<comment type="similarity">
    <text evidence="2">Belongs to the BCCT transporter (TC 2.A.15) family.</text>
</comment>
<feature type="transmembrane region" description="Helical" evidence="8">
    <location>
        <begin position="50"/>
        <end position="71"/>
    </location>
</feature>
<feature type="transmembrane region" description="Helical" evidence="8">
    <location>
        <begin position="83"/>
        <end position="106"/>
    </location>
</feature>
<feature type="transmembrane region" description="Helical" evidence="8">
    <location>
        <begin position="257"/>
        <end position="276"/>
    </location>
</feature>
<evidence type="ECO:0000256" key="3">
    <source>
        <dbReference type="ARBA" id="ARBA00022448"/>
    </source>
</evidence>
<gene>
    <name evidence="9" type="ORF">M3P05_15210</name>
</gene>
<name>A0ABT0PIU4_9GAMM</name>
<feature type="transmembrane region" description="Helical" evidence="8">
    <location>
        <begin position="340"/>
        <end position="358"/>
    </location>
</feature>
<dbReference type="Proteomes" id="UP001203338">
    <property type="component" value="Unassembled WGS sequence"/>
</dbReference>
<evidence type="ECO:0000256" key="2">
    <source>
        <dbReference type="ARBA" id="ARBA00005658"/>
    </source>
</evidence>
<evidence type="ECO:0000313" key="10">
    <source>
        <dbReference type="Proteomes" id="UP001203338"/>
    </source>
</evidence>
<evidence type="ECO:0000256" key="4">
    <source>
        <dbReference type="ARBA" id="ARBA00022475"/>
    </source>
</evidence>
<feature type="transmembrane region" description="Helical" evidence="8">
    <location>
        <begin position="306"/>
        <end position="328"/>
    </location>
</feature>
<feature type="transmembrane region" description="Helical" evidence="8">
    <location>
        <begin position="435"/>
        <end position="456"/>
    </location>
</feature>
<keyword evidence="3" id="KW-0813">Transport</keyword>
<feature type="transmembrane region" description="Helical" evidence="8">
    <location>
        <begin position="141"/>
        <end position="159"/>
    </location>
</feature>
<keyword evidence="7 8" id="KW-0472">Membrane</keyword>
<feature type="transmembrane region" description="Helical" evidence="8">
    <location>
        <begin position="226"/>
        <end position="245"/>
    </location>
</feature>
<evidence type="ECO:0000313" key="9">
    <source>
        <dbReference type="EMBL" id="MCL6271274.1"/>
    </source>
</evidence>
<evidence type="ECO:0000256" key="7">
    <source>
        <dbReference type="ARBA" id="ARBA00023136"/>
    </source>
</evidence>
<feature type="transmembrane region" description="Helical" evidence="8">
    <location>
        <begin position="12"/>
        <end position="30"/>
    </location>
</feature>
<keyword evidence="10" id="KW-1185">Reference proteome</keyword>
<protein>
    <submittedName>
        <fullName evidence="9">BCCT family transporter</fullName>
    </submittedName>
</protein>
<keyword evidence="6 8" id="KW-1133">Transmembrane helix</keyword>